<gene>
    <name evidence="3" type="ORF">CQW23_30875</name>
</gene>
<dbReference type="SMART" id="SM00015">
    <property type="entry name" value="IQ"/>
    <property type="match status" value="1"/>
</dbReference>
<comment type="similarity">
    <text evidence="2">Belongs to the IQD family.</text>
</comment>
<dbReference type="Gene3D" id="1.20.5.1190">
    <property type="entry name" value="iswi atpase"/>
    <property type="match status" value="1"/>
</dbReference>
<dbReference type="PANTHER" id="PTHR32295:SF258">
    <property type="entry name" value="PROTEIN IQ-DOMAIN 1-LIKE"/>
    <property type="match status" value="1"/>
</dbReference>
<evidence type="ECO:0000256" key="1">
    <source>
        <dbReference type="ARBA" id="ARBA00022860"/>
    </source>
</evidence>
<dbReference type="STRING" id="33114.A0A2G2V957"/>
<organism evidence="3 4">
    <name type="scientific">Capsicum baccatum</name>
    <name type="common">Peruvian pepper</name>
    <dbReference type="NCBI Taxonomy" id="33114"/>
    <lineage>
        <taxon>Eukaryota</taxon>
        <taxon>Viridiplantae</taxon>
        <taxon>Streptophyta</taxon>
        <taxon>Embryophyta</taxon>
        <taxon>Tracheophyta</taxon>
        <taxon>Spermatophyta</taxon>
        <taxon>Magnoliopsida</taxon>
        <taxon>eudicotyledons</taxon>
        <taxon>Gunneridae</taxon>
        <taxon>Pentapetalae</taxon>
        <taxon>asterids</taxon>
        <taxon>lamiids</taxon>
        <taxon>Solanales</taxon>
        <taxon>Solanaceae</taxon>
        <taxon>Solanoideae</taxon>
        <taxon>Capsiceae</taxon>
        <taxon>Capsicum</taxon>
    </lineage>
</organism>
<evidence type="ECO:0000313" key="4">
    <source>
        <dbReference type="Proteomes" id="UP000224567"/>
    </source>
</evidence>
<keyword evidence="1" id="KW-0112">Calmodulin-binding</keyword>
<reference evidence="3 4" key="1">
    <citation type="journal article" date="2017" name="Genome Biol.">
        <title>New reference genome sequences of hot pepper reveal the massive evolution of plant disease-resistance genes by retroduplication.</title>
        <authorList>
            <person name="Kim S."/>
            <person name="Park J."/>
            <person name="Yeom S.I."/>
            <person name="Kim Y.M."/>
            <person name="Seo E."/>
            <person name="Kim K.T."/>
            <person name="Kim M.S."/>
            <person name="Lee J.M."/>
            <person name="Cheong K."/>
            <person name="Shin H.S."/>
            <person name="Kim S.B."/>
            <person name="Han K."/>
            <person name="Lee J."/>
            <person name="Park M."/>
            <person name="Lee H.A."/>
            <person name="Lee H.Y."/>
            <person name="Lee Y."/>
            <person name="Oh S."/>
            <person name="Lee J.H."/>
            <person name="Choi E."/>
            <person name="Choi E."/>
            <person name="Lee S.E."/>
            <person name="Jeon J."/>
            <person name="Kim H."/>
            <person name="Choi G."/>
            <person name="Song H."/>
            <person name="Lee J."/>
            <person name="Lee S.C."/>
            <person name="Kwon J.K."/>
            <person name="Lee H.Y."/>
            <person name="Koo N."/>
            <person name="Hong Y."/>
            <person name="Kim R.W."/>
            <person name="Kang W.H."/>
            <person name="Huh J.H."/>
            <person name="Kang B.C."/>
            <person name="Yang T.J."/>
            <person name="Lee Y.H."/>
            <person name="Bennetzen J.L."/>
            <person name="Choi D."/>
        </authorList>
    </citation>
    <scope>NUCLEOTIDE SEQUENCE [LARGE SCALE GENOMIC DNA]</scope>
    <source>
        <strain evidence="4">cv. PBC81</strain>
    </source>
</reference>
<sequence length="111" mass="12777">MDCTILESIKRLLWYLIQFSSKSQEEVAAIKVQTAFRGYLGRRALRALRGLVRLKSLVEGPTTKWETANALKCMQALSQVQSQISCRRIRILEENRAVMQKNAKELKSFEC</sequence>
<proteinExistence type="inferred from homology"/>
<accession>A0A2G2V957</accession>
<name>A0A2G2V957_CAPBA</name>
<dbReference type="Proteomes" id="UP000224567">
    <property type="component" value="Unassembled WGS sequence"/>
</dbReference>
<comment type="caution">
    <text evidence="3">The sequence shown here is derived from an EMBL/GenBank/DDBJ whole genome shotgun (WGS) entry which is preliminary data.</text>
</comment>
<evidence type="ECO:0000313" key="3">
    <source>
        <dbReference type="EMBL" id="PHT29525.1"/>
    </source>
</evidence>
<dbReference type="PROSITE" id="PS50096">
    <property type="entry name" value="IQ"/>
    <property type="match status" value="1"/>
</dbReference>
<keyword evidence="4" id="KW-1185">Reference proteome</keyword>
<dbReference type="InterPro" id="IPR000048">
    <property type="entry name" value="IQ_motif_EF-hand-BS"/>
</dbReference>
<dbReference type="Pfam" id="PF00612">
    <property type="entry name" value="IQ"/>
    <property type="match status" value="1"/>
</dbReference>
<protein>
    <submittedName>
        <fullName evidence="3">Protein IQ-DOMAIN 1</fullName>
    </submittedName>
</protein>
<reference evidence="4" key="2">
    <citation type="journal article" date="2017" name="J. Anim. Genet.">
        <title>Multiple reference genome sequences of hot pepper reveal the massive evolution of plant disease resistance genes by retroduplication.</title>
        <authorList>
            <person name="Kim S."/>
            <person name="Park J."/>
            <person name="Yeom S.-I."/>
            <person name="Kim Y.-M."/>
            <person name="Seo E."/>
            <person name="Kim K.-T."/>
            <person name="Kim M.-S."/>
            <person name="Lee J.M."/>
            <person name="Cheong K."/>
            <person name="Shin H.-S."/>
            <person name="Kim S.-B."/>
            <person name="Han K."/>
            <person name="Lee J."/>
            <person name="Park M."/>
            <person name="Lee H.-A."/>
            <person name="Lee H.-Y."/>
            <person name="Lee Y."/>
            <person name="Oh S."/>
            <person name="Lee J.H."/>
            <person name="Choi E."/>
            <person name="Choi E."/>
            <person name="Lee S.E."/>
            <person name="Jeon J."/>
            <person name="Kim H."/>
            <person name="Choi G."/>
            <person name="Song H."/>
            <person name="Lee J."/>
            <person name="Lee S.-C."/>
            <person name="Kwon J.-K."/>
            <person name="Lee H.-Y."/>
            <person name="Koo N."/>
            <person name="Hong Y."/>
            <person name="Kim R.W."/>
            <person name="Kang W.-H."/>
            <person name="Huh J.H."/>
            <person name="Kang B.-C."/>
            <person name="Yang T.-J."/>
            <person name="Lee Y.-H."/>
            <person name="Bennetzen J.L."/>
            <person name="Choi D."/>
        </authorList>
    </citation>
    <scope>NUCLEOTIDE SEQUENCE [LARGE SCALE GENOMIC DNA]</scope>
    <source>
        <strain evidence="4">cv. PBC81</strain>
    </source>
</reference>
<evidence type="ECO:0000256" key="2">
    <source>
        <dbReference type="ARBA" id="ARBA00024341"/>
    </source>
</evidence>
<dbReference type="EMBL" id="MLFT02000101">
    <property type="protein sequence ID" value="PHT29525.1"/>
    <property type="molecule type" value="Genomic_DNA"/>
</dbReference>
<dbReference type="AlphaFoldDB" id="A0A2G2V957"/>
<dbReference type="OrthoDB" id="1298402at2759"/>
<dbReference type="PANTHER" id="PTHR32295">
    <property type="entry name" value="IQ-DOMAIN 5-RELATED"/>
    <property type="match status" value="1"/>
</dbReference>
<dbReference type="GO" id="GO:0005516">
    <property type="term" value="F:calmodulin binding"/>
    <property type="evidence" value="ECO:0007669"/>
    <property type="project" value="UniProtKB-KW"/>
</dbReference>